<dbReference type="Pfam" id="PF07676">
    <property type="entry name" value="PD40"/>
    <property type="match status" value="1"/>
</dbReference>
<dbReference type="InterPro" id="IPR011659">
    <property type="entry name" value="WD40"/>
</dbReference>
<organism evidence="2 3">
    <name type="scientific">Candidatus Muproteobacteria bacterium RBG_16_60_9</name>
    <dbReference type="NCBI Taxonomy" id="1817755"/>
    <lineage>
        <taxon>Bacteria</taxon>
        <taxon>Pseudomonadati</taxon>
        <taxon>Pseudomonadota</taxon>
        <taxon>Candidatus Muproteobacteria</taxon>
    </lineage>
</organism>
<name>A0A1F6VFK3_9PROT</name>
<evidence type="ECO:0000259" key="1">
    <source>
        <dbReference type="Pfam" id="PF00326"/>
    </source>
</evidence>
<reference evidence="2 3" key="1">
    <citation type="journal article" date="2016" name="Nat. Commun.">
        <title>Thousands of microbial genomes shed light on interconnected biogeochemical processes in an aquifer system.</title>
        <authorList>
            <person name="Anantharaman K."/>
            <person name="Brown C.T."/>
            <person name="Hug L.A."/>
            <person name="Sharon I."/>
            <person name="Castelle C.J."/>
            <person name="Probst A.J."/>
            <person name="Thomas B.C."/>
            <person name="Singh A."/>
            <person name="Wilkins M.J."/>
            <person name="Karaoz U."/>
            <person name="Brodie E.L."/>
            <person name="Williams K.H."/>
            <person name="Hubbard S.S."/>
            <person name="Banfield J.F."/>
        </authorList>
    </citation>
    <scope>NUCLEOTIDE SEQUENCE [LARGE SCALE GENOMIC DNA]</scope>
</reference>
<dbReference type="PANTHER" id="PTHR43056">
    <property type="entry name" value="PEPTIDASE S9 PROLYL OLIGOPEPTIDASE"/>
    <property type="match status" value="1"/>
</dbReference>
<dbReference type="InterPro" id="IPR029058">
    <property type="entry name" value="AB_hydrolase_fold"/>
</dbReference>
<dbReference type="SUPFAM" id="SSF53474">
    <property type="entry name" value="alpha/beta-Hydrolases"/>
    <property type="match status" value="1"/>
</dbReference>
<dbReference type="EMBL" id="MFSP01000041">
    <property type="protein sequence ID" value="OGI68349.1"/>
    <property type="molecule type" value="Genomic_DNA"/>
</dbReference>
<accession>A0A1F6VFK3</accession>
<feature type="domain" description="Peptidase S9 prolyl oligopeptidase catalytic" evidence="1">
    <location>
        <begin position="423"/>
        <end position="628"/>
    </location>
</feature>
<dbReference type="Pfam" id="PF00326">
    <property type="entry name" value="Peptidase_S9"/>
    <property type="match status" value="1"/>
</dbReference>
<dbReference type="SUPFAM" id="SSF82171">
    <property type="entry name" value="DPP6 N-terminal domain-like"/>
    <property type="match status" value="1"/>
</dbReference>
<dbReference type="InterPro" id="IPR001375">
    <property type="entry name" value="Peptidase_S9_cat"/>
</dbReference>
<protein>
    <submittedName>
        <fullName evidence="2">Peptidase</fullName>
    </submittedName>
</protein>
<comment type="caution">
    <text evidence="2">The sequence shown here is derived from an EMBL/GenBank/DDBJ whole genome shotgun (WGS) entry which is preliminary data.</text>
</comment>
<evidence type="ECO:0000313" key="2">
    <source>
        <dbReference type="EMBL" id="OGI68349.1"/>
    </source>
</evidence>
<dbReference type="InterPro" id="IPR050585">
    <property type="entry name" value="Xaa-Pro_dipeptidyl-ppase/CocE"/>
</dbReference>
<dbReference type="Gene3D" id="3.40.50.1820">
    <property type="entry name" value="alpha/beta hydrolase"/>
    <property type="match status" value="1"/>
</dbReference>
<evidence type="ECO:0000313" key="3">
    <source>
        <dbReference type="Proteomes" id="UP000179076"/>
    </source>
</evidence>
<dbReference type="GO" id="GO:0006508">
    <property type="term" value="P:proteolysis"/>
    <property type="evidence" value="ECO:0007669"/>
    <property type="project" value="InterPro"/>
</dbReference>
<dbReference type="Proteomes" id="UP000179076">
    <property type="component" value="Unassembled WGS sequence"/>
</dbReference>
<dbReference type="GO" id="GO:0008236">
    <property type="term" value="F:serine-type peptidase activity"/>
    <property type="evidence" value="ECO:0007669"/>
    <property type="project" value="InterPro"/>
</dbReference>
<dbReference type="AlphaFoldDB" id="A0A1F6VFK3"/>
<dbReference type="InterPro" id="IPR011042">
    <property type="entry name" value="6-blade_b-propeller_TolB-like"/>
</dbReference>
<gene>
    <name evidence="2" type="ORF">A2W18_01130</name>
</gene>
<proteinExistence type="predicted"/>
<dbReference type="PANTHER" id="PTHR43056:SF5">
    <property type="entry name" value="PEPTIDASE S9 PROLYL OLIGOPEPTIDASE CATALYTIC DOMAIN-CONTAINING PROTEIN"/>
    <property type="match status" value="1"/>
</dbReference>
<sequence length="642" mass="70811">MAKSTSTRPYGSWISPITADLIVAETVSFGGVWVDGDDVYWSELRPAEGGRNAIVRRTARGDVQDLLPVPFSARTRVNEYGGGAVAIANGVVYFTHDSDQRVYRLEPGSMPTPITPADARRYADLIVDRMRGRVLAVCEDHRAAGEPMQSIVAIDTAGAEAPRTFASGHDFYAAPRLSADGRQVAFFAWDHPNMPWDGTALYLADCGDDGSIGDARRVAGGPDESICQPAFAPDGRLYFVSDRSGWWNLCRHGDDGIEALLPLSVEFGAPHWVFGLARYGFHSSRLIVCSYNDRGSWRLGTLDVQTRQWRMLSTPYTDISYVQANEERTVFIAAGPTTLPEIVACELATDRFDVIHRSAVVSIDPGFLSTPRAIEYDTSGGERAHAFFYAPRNRDTVAPSSERPPLLVFIHGGPTSATTSALNLKIQYWTSRGFAVLDVNYRGSTGFGRAYRRRLDDAWGIVDVDDCVFGARYLVAQGEVDGARLAIRGGSAGGFTTLCALAFHQEFKAGAVYYGVSDLETLAHDTHKFESRYLDRLIGPYPAEQARYRERSPLHHAERIACPVIFFQGLEDRVVPPSQTDRLVQALRERGVPVAYVGFPGEQHGFRIAQNVKRTLEAELYFYGRVFGFETDADKSVADPFV</sequence>
<dbReference type="Gene3D" id="2.120.10.30">
    <property type="entry name" value="TolB, C-terminal domain"/>
    <property type="match status" value="1"/>
</dbReference>